<evidence type="ECO:0000313" key="2">
    <source>
        <dbReference type="EMBL" id="OCK72845.1"/>
    </source>
</evidence>
<keyword evidence="1" id="KW-1133">Transmembrane helix</keyword>
<accession>A0A8E2J818</accession>
<dbReference type="Proteomes" id="UP000250266">
    <property type="component" value="Unassembled WGS sequence"/>
</dbReference>
<dbReference type="Gene3D" id="3.40.50.1820">
    <property type="entry name" value="alpha/beta hydrolase"/>
    <property type="match status" value="1"/>
</dbReference>
<name>A0A8E2J818_9PEZI</name>
<evidence type="ECO:0000256" key="1">
    <source>
        <dbReference type="SAM" id="Phobius"/>
    </source>
</evidence>
<dbReference type="PANTHER" id="PTHR48182">
    <property type="entry name" value="PROTEIN SERAC1"/>
    <property type="match status" value="1"/>
</dbReference>
<evidence type="ECO:0000313" key="3">
    <source>
        <dbReference type="Proteomes" id="UP000250266"/>
    </source>
</evidence>
<feature type="transmembrane region" description="Helical" evidence="1">
    <location>
        <begin position="148"/>
        <end position="165"/>
    </location>
</feature>
<gene>
    <name evidence="2" type="ORF">K432DRAFT_42667</name>
</gene>
<protein>
    <submittedName>
        <fullName evidence="2">Uncharacterized protein</fullName>
    </submittedName>
</protein>
<dbReference type="EMBL" id="KV746329">
    <property type="protein sequence ID" value="OCK72845.1"/>
    <property type="molecule type" value="Genomic_DNA"/>
</dbReference>
<keyword evidence="3" id="KW-1185">Reference proteome</keyword>
<keyword evidence="1" id="KW-0812">Transmembrane</keyword>
<dbReference type="PANTHER" id="PTHR48182:SF3">
    <property type="entry name" value="DUF676 DOMAIN-CONTAINING PROTEIN"/>
    <property type="match status" value="1"/>
</dbReference>
<dbReference type="SUPFAM" id="SSF53474">
    <property type="entry name" value="alpha/beta-Hydrolases"/>
    <property type="match status" value="1"/>
</dbReference>
<keyword evidence="1" id="KW-0472">Membrane</keyword>
<sequence length="310" mass="34864">MVRAVTDDDIGLKVLCEPAKATAEEAAQIIDIVAIHGIGAHPDDTWCKNVGTTENAQWVNWLAKEDMLPALAPNARIMRYGYQSQWFGKDTMRQKVSTVAPRLLLALKRKREDLLFRPLIFIAHCFGGLVVLKALLDAWNNEKEWPGMFISTTGLIFFGTPFRGAEGMSQAEMLEAAWREYQEDEVQTEVLKILEPGNEFLQEIVDKFGKTRMQANKAEVACFFELKSSNVGRIVGKEDRIRFVVSESSGCLDLSDSTSKFSLSRTHFDMNKFGKPTEEDFEIVGDVIKKMVEAAHRLVLARSECNYASS</sequence>
<organism evidence="2 3">
    <name type="scientific">Lepidopterella palustris CBS 459.81</name>
    <dbReference type="NCBI Taxonomy" id="1314670"/>
    <lineage>
        <taxon>Eukaryota</taxon>
        <taxon>Fungi</taxon>
        <taxon>Dikarya</taxon>
        <taxon>Ascomycota</taxon>
        <taxon>Pezizomycotina</taxon>
        <taxon>Dothideomycetes</taxon>
        <taxon>Pleosporomycetidae</taxon>
        <taxon>Mytilinidiales</taxon>
        <taxon>Argynnaceae</taxon>
        <taxon>Lepidopterella</taxon>
    </lineage>
</organism>
<proteinExistence type="predicted"/>
<dbReference type="InterPro" id="IPR052374">
    <property type="entry name" value="SERAC1"/>
</dbReference>
<feature type="transmembrane region" description="Helical" evidence="1">
    <location>
        <begin position="114"/>
        <end position="136"/>
    </location>
</feature>
<dbReference type="InterPro" id="IPR029058">
    <property type="entry name" value="AB_hydrolase_fold"/>
</dbReference>
<reference evidence="2 3" key="1">
    <citation type="journal article" date="2016" name="Nat. Commun.">
        <title>Ectomycorrhizal ecology is imprinted in the genome of the dominant symbiotic fungus Cenococcum geophilum.</title>
        <authorList>
            <consortium name="DOE Joint Genome Institute"/>
            <person name="Peter M."/>
            <person name="Kohler A."/>
            <person name="Ohm R.A."/>
            <person name="Kuo A."/>
            <person name="Krutzmann J."/>
            <person name="Morin E."/>
            <person name="Arend M."/>
            <person name="Barry K.W."/>
            <person name="Binder M."/>
            <person name="Choi C."/>
            <person name="Clum A."/>
            <person name="Copeland A."/>
            <person name="Grisel N."/>
            <person name="Haridas S."/>
            <person name="Kipfer T."/>
            <person name="LaButti K."/>
            <person name="Lindquist E."/>
            <person name="Lipzen A."/>
            <person name="Maire R."/>
            <person name="Meier B."/>
            <person name="Mihaltcheva S."/>
            <person name="Molinier V."/>
            <person name="Murat C."/>
            <person name="Poggeler S."/>
            <person name="Quandt C.A."/>
            <person name="Sperisen C."/>
            <person name="Tritt A."/>
            <person name="Tisserant E."/>
            <person name="Crous P.W."/>
            <person name="Henrissat B."/>
            <person name="Nehls U."/>
            <person name="Egli S."/>
            <person name="Spatafora J.W."/>
            <person name="Grigoriev I.V."/>
            <person name="Martin F.M."/>
        </authorList>
    </citation>
    <scope>NUCLEOTIDE SEQUENCE [LARGE SCALE GENOMIC DNA]</scope>
    <source>
        <strain evidence="2 3">CBS 459.81</strain>
    </source>
</reference>
<dbReference type="OrthoDB" id="1658288at2759"/>
<dbReference type="AlphaFoldDB" id="A0A8E2J818"/>